<dbReference type="SUPFAM" id="SSF53633">
    <property type="entry name" value="Carbamate kinase-like"/>
    <property type="match status" value="1"/>
</dbReference>
<keyword evidence="14" id="KW-0812">Transmembrane</keyword>
<protein>
    <recommendedName>
        <fullName evidence="5">Uridylate kinase</fullName>
        <ecNumber evidence="4">2.7.4.22</ecNumber>
    </recommendedName>
    <alternativeName>
        <fullName evidence="12">Uridine monophosphate kinase</fullName>
    </alternativeName>
</protein>
<dbReference type="GO" id="GO:0044210">
    <property type="term" value="P:'de novo' CTP biosynthetic process"/>
    <property type="evidence" value="ECO:0007669"/>
    <property type="project" value="UniProtKB-UniPathway"/>
</dbReference>
<evidence type="ECO:0000256" key="7">
    <source>
        <dbReference type="ARBA" id="ARBA00022679"/>
    </source>
</evidence>
<gene>
    <name evidence="16" type="ORF">US91_C0009G0004</name>
</gene>
<dbReference type="PIRSF" id="PIRSF005650">
    <property type="entry name" value="Uridylate_kin"/>
    <property type="match status" value="1"/>
</dbReference>
<evidence type="ECO:0000259" key="15">
    <source>
        <dbReference type="Pfam" id="PF00696"/>
    </source>
</evidence>
<evidence type="ECO:0000256" key="11">
    <source>
        <dbReference type="ARBA" id="ARBA00022975"/>
    </source>
</evidence>
<dbReference type="EMBL" id="LBUU01000009">
    <property type="protein sequence ID" value="KKQ69801.1"/>
    <property type="molecule type" value="Genomic_DNA"/>
</dbReference>
<dbReference type="GO" id="GO:0006225">
    <property type="term" value="P:UDP biosynthetic process"/>
    <property type="evidence" value="ECO:0007669"/>
    <property type="project" value="TreeGrafter"/>
</dbReference>
<comment type="subcellular location">
    <subcellularLocation>
        <location evidence="1">Cytoplasm</location>
    </subcellularLocation>
</comment>
<keyword evidence="8" id="KW-0547">Nucleotide-binding</keyword>
<dbReference type="Gene3D" id="3.40.1160.10">
    <property type="entry name" value="Acetylglutamate kinase-like"/>
    <property type="match status" value="1"/>
</dbReference>
<dbReference type="PANTHER" id="PTHR42833">
    <property type="entry name" value="URIDYLATE KINASE"/>
    <property type="match status" value="1"/>
</dbReference>
<evidence type="ECO:0000313" key="16">
    <source>
        <dbReference type="EMBL" id="KKQ69801.1"/>
    </source>
</evidence>
<dbReference type="Pfam" id="PF00696">
    <property type="entry name" value="AA_kinase"/>
    <property type="match status" value="1"/>
</dbReference>
<dbReference type="InterPro" id="IPR011818">
    <property type="entry name" value="Uridylate_kinase_arch/spir"/>
</dbReference>
<dbReference type="InterPro" id="IPR036393">
    <property type="entry name" value="AceGlu_kinase-like_sf"/>
</dbReference>
<dbReference type="GO" id="GO:0033862">
    <property type="term" value="F:UMP kinase activity"/>
    <property type="evidence" value="ECO:0007669"/>
    <property type="project" value="UniProtKB-EC"/>
</dbReference>
<reference evidence="16 17" key="1">
    <citation type="journal article" date="2015" name="Nature">
        <title>rRNA introns, odd ribosomes, and small enigmatic genomes across a large radiation of phyla.</title>
        <authorList>
            <person name="Brown C.T."/>
            <person name="Hug L.A."/>
            <person name="Thomas B.C."/>
            <person name="Sharon I."/>
            <person name="Castelle C.J."/>
            <person name="Singh A."/>
            <person name="Wilkins M.J."/>
            <person name="Williams K.H."/>
            <person name="Banfield J.F."/>
        </authorList>
    </citation>
    <scope>NUCLEOTIDE SEQUENCE [LARGE SCALE GENOMIC DNA]</scope>
</reference>
<dbReference type="NCBIfam" id="TIGR02076">
    <property type="entry name" value="pyrH_arch"/>
    <property type="match status" value="1"/>
</dbReference>
<evidence type="ECO:0000256" key="2">
    <source>
        <dbReference type="ARBA" id="ARBA00004791"/>
    </source>
</evidence>
<keyword evidence="7" id="KW-0808">Transferase</keyword>
<dbReference type="Proteomes" id="UP000034022">
    <property type="component" value="Unassembled WGS sequence"/>
</dbReference>
<keyword evidence="14" id="KW-0472">Membrane</keyword>
<evidence type="ECO:0000256" key="9">
    <source>
        <dbReference type="ARBA" id="ARBA00022777"/>
    </source>
</evidence>
<evidence type="ECO:0000256" key="13">
    <source>
        <dbReference type="ARBA" id="ARBA00047767"/>
    </source>
</evidence>
<evidence type="ECO:0000256" key="4">
    <source>
        <dbReference type="ARBA" id="ARBA00012899"/>
    </source>
</evidence>
<keyword evidence="10" id="KW-0067">ATP-binding</keyword>
<evidence type="ECO:0000256" key="3">
    <source>
        <dbReference type="ARBA" id="ARBA00007614"/>
    </source>
</evidence>
<feature type="domain" description="Aspartate/glutamate/uridylate kinase" evidence="15">
    <location>
        <begin position="6"/>
        <end position="212"/>
    </location>
</feature>
<evidence type="ECO:0000256" key="8">
    <source>
        <dbReference type="ARBA" id="ARBA00022741"/>
    </source>
</evidence>
<comment type="catalytic activity">
    <reaction evidence="13">
        <text>UMP + ATP = UDP + ADP</text>
        <dbReference type="Rhea" id="RHEA:24400"/>
        <dbReference type="ChEBI" id="CHEBI:30616"/>
        <dbReference type="ChEBI" id="CHEBI:57865"/>
        <dbReference type="ChEBI" id="CHEBI:58223"/>
        <dbReference type="ChEBI" id="CHEBI:456216"/>
        <dbReference type="EC" id="2.7.4.22"/>
    </reaction>
</comment>
<dbReference type="InterPro" id="IPR001048">
    <property type="entry name" value="Asp/Glu/Uridylate_kinase"/>
</dbReference>
<dbReference type="PATRIC" id="fig|1618638.3.peg.1008"/>
<dbReference type="GO" id="GO:0005524">
    <property type="term" value="F:ATP binding"/>
    <property type="evidence" value="ECO:0007669"/>
    <property type="project" value="UniProtKB-KW"/>
</dbReference>
<proteinExistence type="inferred from homology"/>
<organism evidence="16 17">
    <name type="scientific">Candidatus Falkowbacteria bacterium GW2011_GWE1_38_31</name>
    <dbReference type="NCBI Taxonomy" id="1618638"/>
    <lineage>
        <taxon>Bacteria</taxon>
        <taxon>Candidatus Falkowiibacteriota</taxon>
    </lineage>
</organism>
<evidence type="ECO:0000256" key="14">
    <source>
        <dbReference type="SAM" id="Phobius"/>
    </source>
</evidence>
<dbReference type="GO" id="GO:0005737">
    <property type="term" value="C:cytoplasm"/>
    <property type="evidence" value="ECO:0007669"/>
    <property type="project" value="UniProtKB-SubCell"/>
</dbReference>
<feature type="transmembrane region" description="Helical" evidence="14">
    <location>
        <begin position="6"/>
        <end position="27"/>
    </location>
</feature>
<dbReference type="InterPro" id="IPR011817">
    <property type="entry name" value="Uridylate_kinase"/>
</dbReference>
<keyword evidence="9 16" id="KW-0418">Kinase</keyword>
<evidence type="ECO:0000256" key="12">
    <source>
        <dbReference type="ARBA" id="ARBA00032092"/>
    </source>
</evidence>
<dbReference type="PANTHER" id="PTHR42833:SF4">
    <property type="entry name" value="URIDYLATE KINASE PUMPKIN, CHLOROPLASTIC"/>
    <property type="match status" value="1"/>
</dbReference>
<keyword evidence="14" id="KW-1133">Transmembrane helix</keyword>
<evidence type="ECO:0000256" key="1">
    <source>
        <dbReference type="ARBA" id="ARBA00004496"/>
    </source>
</evidence>
<keyword evidence="6" id="KW-0963">Cytoplasm</keyword>
<dbReference type="UniPathway" id="UPA00159">
    <property type="reaction ID" value="UER00275"/>
</dbReference>
<dbReference type="AlphaFoldDB" id="A0A0G0MY18"/>
<accession>A0A0G0MY18</accession>
<evidence type="ECO:0000313" key="17">
    <source>
        <dbReference type="Proteomes" id="UP000034022"/>
    </source>
</evidence>
<comment type="pathway">
    <text evidence="2">Pyrimidine metabolism; CTP biosynthesis via de novo pathway; UDP from UMP (UMPK route): step 1/1.</text>
</comment>
<evidence type="ECO:0000256" key="5">
    <source>
        <dbReference type="ARBA" id="ARBA00016403"/>
    </source>
</evidence>
<dbReference type="EC" id="2.7.4.22" evidence="4"/>
<sequence>MQTPEYIVVSLGGSLIAPLAGIDWRFLKKFRELIVKEVKNKKKFIIIAGGGNTARTYQTAAAKVTKLTADDQDWIGIHSTRLNAHLIKTIFRAYAHPRINKNPRTKADIREHFAHGESIMVAAGWRPGWSTDYVATILAERLGAKTVINLSNIKYACDKDPNKFKDAKIIKQTDWHTFRKIVGNKWDPGLNAPFDPVASKHAEELGLRVIIAEGKNIKNLEKIFKNEKFIGTIIE</sequence>
<keyword evidence="11" id="KW-0665">Pyrimidine biosynthesis</keyword>
<name>A0A0G0MY18_9BACT</name>
<comment type="caution">
    <text evidence="16">The sequence shown here is derived from an EMBL/GenBank/DDBJ whole genome shotgun (WGS) entry which is preliminary data.</text>
</comment>
<evidence type="ECO:0000256" key="10">
    <source>
        <dbReference type="ARBA" id="ARBA00022840"/>
    </source>
</evidence>
<evidence type="ECO:0000256" key="6">
    <source>
        <dbReference type="ARBA" id="ARBA00022490"/>
    </source>
</evidence>
<comment type="similarity">
    <text evidence="3">Belongs to the UMP kinase family.</text>
</comment>